<sequence length="55" mass="6185">MTWTAIRIAAQAKTVTTVAICSLTPIVQLLSIFRILVLPGFEKNPGFRTKRLRKD</sequence>
<comment type="caution">
    <text evidence="1">The sequence shown here is derived from an EMBL/GenBank/DDBJ whole genome shotgun (WGS) entry which is preliminary data.</text>
</comment>
<accession>A0A1J5P8T4</accession>
<reference evidence="1" key="1">
    <citation type="submission" date="2016-10" db="EMBL/GenBank/DDBJ databases">
        <title>Sequence of Gallionella enrichment culture.</title>
        <authorList>
            <person name="Poehlein A."/>
            <person name="Muehling M."/>
            <person name="Daniel R."/>
        </authorList>
    </citation>
    <scope>NUCLEOTIDE SEQUENCE</scope>
</reference>
<proteinExistence type="predicted"/>
<organism evidence="1">
    <name type="scientific">mine drainage metagenome</name>
    <dbReference type="NCBI Taxonomy" id="410659"/>
    <lineage>
        <taxon>unclassified sequences</taxon>
        <taxon>metagenomes</taxon>
        <taxon>ecological metagenomes</taxon>
    </lineage>
</organism>
<dbReference type="EMBL" id="MLJW01008322">
    <property type="protein sequence ID" value="OIQ64215.1"/>
    <property type="molecule type" value="Genomic_DNA"/>
</dbReference>
<protein>
    <submittedName>
        <fullName evidence="1">Uncharacterized protein</fullName>
    </submittedName>
</protein>
<gene>
    <name evidence="1" type="ORF">GALL_542360</name>
</gene>
<evidence type="ECO:0000313" key="1">
    <source>
        <dbReference type="EMBL" id="OIQ64215.1"/>
    </source>
</evidence>
<dbReference type="AlphaFoldDB" id="A0A1J5P8T4"/>
<name>A0A1J5P8T4_9ZZZZ</name>